<feature type="transmembrane region" description="Helical" evidence="7">
    <location>
        <begin position="205"/>
        <end position="224"/>
    </location>
</feature>
<feature type="compositionally biased region" description="Polar residues" evidence="6">
    <location>
        <begin position="311"/>
        <end position="327"/>
    </location>
</feature>
<evidence type="ECO:0000256" key="3">
    <source>
        <dbReference type="ARBA" id="ARBA00022989"/>
    </source>
</evidence>
<evidence type="ECO:0000313" key="10">
    <source>
        <dbReference type="Proteomes" id="UP001324427"/>
    </source>
</evidence>
<dbReference type="InterPro" id="IPR052337">
    <property type="entry name" value="SAT4-like"/>
</dbReference>
<gene>
    <name evidence="9" type="ORF">LTR36_006673</name>
</gene>
<feature type="transmembrane region" description="Helical" evidence="7">
    <location>
        <begin position="244"/>
        <end position="262"/>
    </location>
</feature>
<dbReference type="PROSITE" id="PS51257">
    <property type="entry name" value="PROKAR_LIPOPROTEIN"/>
    <property type="match status" value="1"/>
</dbReference>
<dbReference type="GO" id="GO:0016020">
    <property type="term" value="C:membrane"/>
    <property type="evidence" value="ECO:0007669"/>
    <property type="project" value="UniProtKB-SubCell"/>
</dbReference>
<keyword evidence="10" id="KW-1185">Reference proteome</keyword>
<feature type="transmembrane region" description="Helical" evidence="7">
    <location>
        <begin position="174"/>
        <end position="193"/>
    </location>
</feature>
<reference evidence="9 10" key="1">
    <citation type="submission" date="2021-11" db="EMBL/GenBank/DDBJ databases">
        <title>Black yeast isolated from Biological Soil Crust.</title>
        <authorList>
            <person name="Kurbessoian T."/>
        </authorList>
    </citation>
    <scope>NUCLEOTIDE SEQUENCE [LARGE SCALE GENOMIC DNA]</scope>
    <source>
        <strain evidence="9 10">CCFEE 5522</strain>
    </source>
</reference>
<name>A0AAV9JBV3_9PEZI</name>
<keyword evidence="4 7" id="KW-0472">Membrane</keyword>
<organism evidence="9 10">
    <name type="scientific">Oleoguttula mirabilis</name>
    <dbReference type="NCBI Taxonomy" id="1507867"/>
    <lineage>
        <taxon>Eukaryota</taxon>
        <taxon>Fungi</taxon>
        <taxon>Dikarya</taxon>
        <taxon>Ascomycota</taxon>
        <taxon>Pezizomycotina</taxon>
        <taxon>Dothideomycetes</taxon>
        <taxon>Dothideomycetidae</taxon>
        <taxon>Mycosphaerellales</taxon>
        <taxon>Teratosphaeriaceae</taxon>
        <taxon>Oleoguttula</taxon>
    </lineage>
</organism>
<keyword evidence="3 7" id="KW-1133">Transmembrane helix</keyword>
<sequence length="358" mass="40135">MELHDKAPDVFAAVFVLGFVACIVFPLRVYVRLTKKIWGYDDWCMCIGFVPFLALTVICLGGSFHGIGVHQARLNDDEQSQGRLWFFLFEVFFCISIILVKLSIAFMLARIADPMRPYVYALWTASALVTVMNLGALFYIIFQCSPVAYFWDYSIKGGHCNPSRYLADMYYADTAVNITVDWFCALLPIPLLWNINMNVNTKISVAFLLGLGIFASLAACIRLKYTVNLNNSDDFLYSVGDIVIWGYAENATGIIVGCFSVLKPLFSRIFRLGGSNDRSSHELNEHRNSMPLPQSAHGGDNLHGWARTKQGKSSTVVKSGSRKNSGPSFCESEEELVQNQGIKVHRSVMQHRDFASKL</sequence>
<accession>A0AAV9JBV3</accession>
<evidence type="ECO:0000259" key="8">
    <source>
        <dbReference type="Pfam" id="PF20684"/>
    </source>
</evidence>
<dbReference type="PANTHER" id="PTHR33048">
    <property type="entry name" value="PTH11-LIKE INTEGRAL MEMBRANE PROTEIN (AFU_ORTHOLOGUE AFUA_5G11245)"/>
    <property type="match status" value="1"/>
</dbReference>
<dbReference type="Pfam" id="PF20684">
    <property type="entry name" value="Fung_rhodopsin"/>
    <property type="match status" value="1"/>
</dbReference>
<feature type="transmembrane region" description="Helical" evidence="7">
    <location>
        <begin position="43"/>
        <end position="64"/>
    </location>
</feature>
<proteinExistence type="inferred from homology"/>
<comment type="caution">
    <text evidence="9">The sequence shown here is derived from an EMBL/GenBank/DDBJ whole genome shotgun (WGS) entry which is preliminary data.</text>
</comment>
<keyword evidence="2 7" id="KW-0812">Transmembrane</keyword>
<evidence type="ECO:0000256" key="6">
    <source>
        <dbReference type="SAM" id="MobiDB-lite"/>
    </source>
</evidence>
<dbReference type="Proteomes" id="UP001324427">
    <property type="component" value="Unassembled WGS sequence"/>
</dbReference>
<feature type="transmembrane region" description="Helical" evidence="7">
    <location>
        <begin position="84"/>
        <end position="108"/>
    </location>
</feature>
<dbReference type="AlphaFoldDB" id="A0AAV9JBV3"/>
<evidence type="ECO:0000256" key="4">
    <source>
        <dbReference type="ARBA" id="ARBA00023136"/>
    </source>
</evidence>
<evidence type="ECO:0000256" key="7">
    <source>
        <dbReference type="SAM" id="Phobius"/>
    </source>
</evidence>
<comment type="similarity">
    <text evidence="5">Belongs to the SAT4 family.</text>
</comment>
<feature type="transmembrane region" description="Helical" evidence="7">
    <location>
        <begin position="120"/>
        <end position="142"/>
    </location>
</feature>
<dbReference type="EMBL" id="JAVFHQ010000040">
    <property type="protein sequence ID" value="KAK4542624.1"/>
    <property type="molecule type" value="Genomic_DNA"/>
</dbReference>
<evidence type="ECO:0000256" key="2">
    <source>
        <dbReference type="ARBA" id="ARBA00022692"/>
    </source>
</evidence>
<feature type="transmembrane region" description="Helical" evidence="7">
    <location>
        <begin position="12"/>
        <end position="31"/>
    </location>
</feature>
<feature type="region of interest" description="Disordered" evidence="6">
    <location>
        <begin position="280"/>
        <end position="332"/>
    </location>
</feature>
<evidence type="ECO:0000256" key="1">
    <source>
        <dbReference type="ARBA" id="ARBA00004141"/>
    </source>
</evidence>
<protein>
    <recommendedName>
        <fullName evidence="8">Rhodopsin domain-containing protein</fullName>
    </recommendedName>
</protein>
<evidence type="ECO:0000256" key="5">
    <source>
        <dbReference type="ARBA" id="ARBA00038359"/>
    </source>
</evidence>
<dbReference type="InterPro" id="IPR049326">
    <property type="entry name" value="Rhodopsin_dom_fungi"/>
</dbReference>
<evidence type="ECO:0000313" key="9">
    <source>
        <dbReference type="EMBL" id="KAK4542624.1"/>
    </source>
</evidence>
<feature type="domain" description="Rhodopsin" evidence="8">
    <location>
        <begin position="27"/>
        <end position="268"/>
    </location>
</feature>
<dbReference type="PANTHER" id="PTHR33048:SF31">
    <property type="entry name" value="INTEGRAL MEMBRANE PROTEIN"/>
    <property type="match status" value="1"/>
</dbReference>
<comment type="subcellular location">
    <subcellularLocation>
        <location evidence="1">Membrane</location>
        <topology evidence="1">Multi-pass membrane protein</topology>
    </subcellularLocation>
</comment>